<protein>
    <submittedName>
        <fullName evidence="2">Uncharacterized protein</fullName>
    </submittedName>
</protein>
<dbReference type="AlphaFoldDB" id="A0A2I0I1P1"/>
<evidence type="ECO:0000256" key="1">
    <source>
        <dbReference type="SAM" id="MobiDB-lite"/>
    </source>
</evidence>
<evidence type="ECO:0000313" key="3">
    <source>
        <dbReference type="Proteomes" id="UP000233551"/>
    </source>
</evidence>
<dbReference type="Proteomes" id="UP000233551">
    <property type="component" value="Unassembled WGS sequence"/>
</dbReference>
<name>A0A2I0I1P1_PUNGR</name>
<feature type="compositionally biased region" description="Basic residues" evidence="1">
    <location>
        <begin position="87"/>
        <end position="98"/>
    </location>
</feature>
<organism evidence="2 3">
    <name type="scientific">Punica granatum</name>
    <name type="common">Pomegranate</name>
    <dbReference type="NCBI Taxonomy" id="22663"/>
    <lineage>
        <taxon>Eukaryota</taxon>
        <taxon>Viridiplantae</taxon>
        <taxon>Streptophyta</taxon>
        <taxon>Embryophyta</taxon>
        <taxon>Tracheophyta</taxon>
        <taxon>Spermatophyta</taxon>
        <taxon>Magnoliopsida</taxon>
        <taxon>eudicotyledons</taxon>
        <taxon>Gunneridae</taxon>
        <taxon>Pentapetalae</taxon>
        <taxon>rosids</taxon>
        <taxon>malvids</taxon>
        <taxon>Myrtales</taxon>
        <taxon>Lythraceae</taxon>
        <taxon>Punica</taxon>
    </lineage>
</organism>
<accession>A0A2I0I1P1</accession>
<comment type="caution">
    <text evidence="2">The sequence shown here is derived from an EMBL/GenBank/DDBJ whole genome shotgun (WGS) entry which is preliminary data.</text>
</comment>
<gene>
    <name evidence="2" type="ORF">CRG98_041744</name>
</gene>
<reference evidence="2 3" key="1">
    <citation type="submission" date="2017-11" db="EMBL/GenBank/DDBJ databases">
        <title>De-novo sequencing of pomegranate (Punica granatum L.) genome.</title>
        <authorList>
            <person name="Akparov Z."/>
            <person name="Amiraslanov A."/>
            <person name="Hajiyeva S."/>
            <person name="Abbasov M."/>
            <person name="Kaur K."/>
            <person name="Hamwieh A."/>
            <person name="Solovyev V."/>
            <person name="Salamov A."/>
            <person name="Braich B."/>
            <person name="Kosarev P."/>
            <person name="Mahmoud A."/>
            <person name="Hajiyev E."/>
            <person name="Babayeva S."/>
            <person name="Izzatullayeva V."/>
            <person name="Mammadov A."/>
            <person name="Mammadov A."/>
            <person name="Sharifova S."/>
            <person name="Ojaghi J."/>
            <person name="Eynullazada K."/>
            <person name="Bayramov B."/>
            <person name="Abdulazimova A."/>
            <person name="Shahmuradov I."/>
        </authorList>
    </citation>
    <scope>NUCLEOTIDE SEQUENCE [LARGE SCALE GENOMIC DNA]</scope>
    <source>
        <strain evidence="3">cv. AG2017</strain>
        <tissue evidence="2">Leaf</tissue>
    </source>
</reference>
<keyword evidence="3" id="KW-1185">Reference proteome</keyword>
<proteinExistence type="predicted"/>
<evidence type="ECO:0000313" key="2">
    <source>
        <dbReference type="EMBL" id="PKI37862.1"/>
    </source>
</evidence>
<dbReference type="EMBL" id="PGOL01004281">
    <property type="protein sequence ID" value="PKI37862.1"/>
    <property type="molecule type" value="Genomic_DNA"/>
</dbReference>
<feature type="region of interest" description="Disordered" evidence="1">
    <location>
        <begin position="78"/>
        <end position="98"/>
    </location>
</feature>
<sequence>MNKIVTLGSRTLRGPGIPKENGQVIYSNMIPDRLSYTTQVSKVDSSSSIAGNQARNPSSSRQVQLVQELRQTLIPCPRGYVGAPKARVPHRKTPVPSE</sequence>